<proteinExistence type="inferred from homology"/>
<dbReference type="GO" id="GO:0016301">
    <property type="term" value="F:kinase activity"/>
    <property type="evidence" value="ECO:0007669"/>
    <property type="project" value="UniProtKB-KW"/>
</dbReference>
<organism evidence="7 8">
    <name type="scientific">Oryzicola mucosus</name>
    <dbReference type="NCBI Taxonomy" id="2767425"/>
    <lineage>
        <taxon>Bacteria</taxon>
        <taxon>Pseudomonadati</taxon>
        <taxon>Pseudomonadota</taxon>
        <taxon>Alphaproteobacteria</taxon>
        <taxon>Hyphomicrobiales</taxon>
        <taxon>Phyllobacteriaceae</taxon>
        <taxon>Oryzicola</taxon>
    </lineage>
</organism>
<keyword evidence="8" id="KW-1185">Reference proteome</keyword>
<keyword evidence="2" id="KW-0808">Transferase</keyword>
<accession>A0A8J6PK03</accession>
<keyword evidence="5" id="KW-0067">ATP-binding</keyword>
<dbReference type="InterPro" id="IPR050306">
    <property type="entry name" value="PfkB_Carbo_kinase"/>
</dbReference>
<evidence type="ECO:0000256" key="3">
    <source>
        <dbReference type="ARBA" id="ARBA00022741"/>
    </source>
</evidence>
<evidence type="ECO:0000259" key="6">
    <source>
        <dbReference type="Pfam" id="PF00294"/>
    </source>
</evidence>
<dbReference type="InterPro" id="IPR029056">
    <property type="entry name" value="Ribokinase-like"/>
</dbReference>
<reference evidence="7" key="1">
    <citation type="submission" date="2020-09" db="EMBL/GenBank/DDBJ databases">
        <title>Genome seq and assembly of Tianweitania sp.</title>
        <authorList>
            <person name="Chhetri G."/>
        </authorList>
    </citation>
    <scope>NUCLEOTIDE SEQUENCE</scope>
    <source>
        <strain evidence="7">Rool2</strain>
    </source>
</reference>
<keyword evidence="3" id="KW-0547">Nucleotide-binding</keyword>
<dbReference type="InterPro" id="IPR011611">
    <property type="entry name" value="PfkB_dom"/>
</dbReference>
<evidence type="ECO:0000256" key="1">
    <source>
        <dbReference type="ARBA" id="ARBA00010688"/>
    </source>
</evidence>
<feature type="domain" description="Carbohydrate kinase PfkB" evidence="6">
    <location>
        <begin position="7"/>
        <end position="302"/>
    </location>
</feature>
<evidence type="ECO:0000313" key="7">
    <source>
        <dbReference type="EMBL" id="MBD0415056.1"/>
    </source>
</evidence>
<dbReference type="PANTHER" id="PTHR43085">
    <property type="entry name" value="HEXOKINASE FAMILY MEMBER"/>
    <property type="match status" value="1"/>
</dbReference>
<evidence type="ECO:0000313" key="8">
    <source>
        <dbReference type="Proteomes" id="UP000643405"/>
    </source>
</evidence>
<dbReference type="PANTHER" id="PTHR43085:SF1">
    <property type="entry name" value="PSEUDOURIDINE KINASE-RELATED"/>
    <property type="match status" value="1"/>
</dbReference>
<dbReference type="Pfam" id="PF00294">
    <property type="entry name" value="PfkB"/>
    <property type="match status" value="1"/>
</dbReference>
<dbReference type="CDD" id="cd01166">
    <property type="entry name" value="KdgK"/>
    <property type="match status" value="1"/>
</dbReference>
<dbReference type="RefSeq" id="WP_188164509.1">
    <property type="nucleotide sequence ID" value="NZ_JACVVX010000003.1"/>
</dbReference>
<sequence length="317" mass="33063">MSGVIGSLGELLVEFVCTEKDSRHKRASTYKGPYPSGAPAIFIDQAARMGASTIFVGAVGDDAFGTVLRDRLVSVGVSQGMIRTVPGIPTGSAFVAYNSDGSRDFVFNMAHSAAARFAPAPEAIEGLLKAGVSVFHISGSSLGNPAMAAAALEVCVALHAKDVAISFDPNIRVELMEDSTYIDTVRRILAMASYALPSIEDTDLLFPGERFEDYAPRLQAAGARYVVLKKGAKGCQGIGPAGAMEMLDAHAVEVVDPTGAGDCFCATFVALITSGRFGFREALERANAAGALAVGKVGPMEGNSSLDEVEAFLETLV</sequence>
<dbReference type="EMBL" id="JACVVX010000003">
    <property type="protein sequence ID" value="MBD0415056.1"/>
    <property type="molecule type" value="Genomic_DNA"/>
</dbReference>
<dbReference type="GO" id="GO:0005524">
    <property type="term" value="F:ATP binding"/>
    <property type="evidence" value="ECO:0007669"/>
    <property type="project" value="UniProtKB-KW"/>
</dbReference>
<dbReference type="Proteomes" id="UP000643405">
    <property type="component" value="Unassembled WGS sequence"/>
</dbReference>
<evidence type="ECO:0000256" key="4">
    <source>
        <dbReference type="ARBA" id="ARBA00022777"/>
    </source>
</evidence>
<name>A0A8J6PK03_9HYPH</name>
<keyword evidence="4 7" id="KW-0418">Kinase</keyword>
<gene>
    <name evidence="7" type="ORF">ICI42_10360</name>
</gene>
<comment type="similarity">
    <text evidence="1">Belongs to the carbohydrate kinase PfkB family.</text>
</comment>
<comment type="caution">
    <text evidence="7">The sequence shown here is derived from an EMBL/GenBank/DDBJ whole genome shotgun (WGS) entry which is preliminary data.</text>
</comment>
<protein>
    <submittedName>
        <fullName evidence="7">Sugar kinase</fullName>
    </submittedName>
</protein>
<evidence type="ECO:0000256" key="2">
    <source>
        <dbReference type="ARBA" id="ARBA00022679"/>
    </source>
</evidence>
<dbReference type="Gene3D" id="3.40.1190.20">
    <property type="match status" value="1"/>
</dbReference>
<dbReference type="AlphaFoldDB" id="A0A8J6PK03"/>
<dbReference type="SUPFAM" id="SSF53613">
    <property type="entry name" value="Ribokinase-like"/>
    <property type="match status" value="1"/>
</dbReference>
<evidence type="ECO:0000256" key="5">
    <source>
        <dbReference type="ARBA" id="ARBA00022840"/>
    </source>
</evidence>